<protein>
    <submittedName>
        <fullName evidence="10">UDP-glucose:(Glucosyl)LPS alpha-1,3-glucosyltransferase/UDP-glucose:(Galactosyl)LPS alpha-1,2-glucosyltransferase</fullName>
    </submittedName>
</protein>
<dbReference type="Gene3D" id="3.90.550.10">
    <property type="entry name" value="Spore Coat Polysaccharide Biosynthesis Protein SpsA, Chain A"/>
    <property type="match status" value="1"/>
</dbReference>
<dbReference type="InterPro" id="IPR002495">
    <property type="entry name" value="Glyco_trans_8"/>
</dbReference>
<gene>
    <name evidence="10" type="ORF">EDC52_10955</name>
</gene>
<dbReference type="InterPro" id="IPR013645">
    <property type="entry name" value="Glyco_transf_8N"/>
</dbReference>
<comment type="caution">
    <text evidence="10">The sequence shown here is derived from an EMBL/GenBank/DDBJ whole genome shotgun (WGS) entry which is preliminary data.</text>
</comment>
<evidence type="ECO:0000313" key="10">
    <source>
        <dbReference type="EMBL" id="TCV93499.1"/>
    </source>
</evidence>
<evidence type="ECO:0000313" key="11">
    <source>
        <dbReference type="Proteomes" id="UP000295719"/>
    </source>
</evidence>
<evidence type="ECO:0000256" key="4">
    <source>
        <dbReference type="ARBA" id="ARBA00022676"/>
    </source>
</evidence>
<dbReference type="Proteomes" id="UP000295719">
    <property type="component" value="Unassembled WGS sequence"/>
</dbReference>
<evidence type="ECO:0000256" key="2">
    <source>
        <dbReference type="ARBA" id="ARBA00004713"/>
    </source>
</evidence>
<dbReference type="EMBL" id="SMCR01000009">
    <property type="protein sequence ID" value="TCV93499.1"/>
    <property type="molecule type" value="Genomic_DNA"/>
</dbReference>
<name>A0A4V2W3V8_9GAMM</name>
<keyword evidence="7" id="KW-0460">Magnesium</keyword>
<dbReference type="AlphaFoldDB" id="A0A4V2W3V8"/>
<keyword evidence="4" id="KW-0328">Glycosyltransferase</keyword>
<keyword evidence="5 10" id="KW-0808">Transferase</keyword>
<dbReference type="CDD" id="cd04194">
    <property type="entry name" value="GT8_A4GalT_like"/>
    <property type="match status" value="1"/>
</dbReference>
<comment type="cofactor">
    <cofactor evidence="1">
        <name>Mg(2+)</name>
        <dbReference type="ChEBI" id="CHEBI:18420"/>
    </cofactor>
</comment>
<evidence type="ECO:0000256" key="1">
    <source>
        <dbReference type="ARBA" id="ARBA00001946"/>
    </source>
</evidence>
<evidence type="ECO:0000256" key="8">
    <source>
        <dbReference type="ARBA" id="ARBA00022985"/>
    </source>
</evidence>
<evidence type="ECO:0000259" key="9">
    <source>
        <dbReference type="Pfam" id="PF08437"/>
    </source>
</evidence>
<keyword evidence="11" id="KW-1185">Reference proteome</keyword>
<dbReference type="GO" id="GO:0046872">
    <property type="term" value="F:metal ion binding"/>
    <property type="evidence" value="ECO:0007669"/>
    <property type="project" value="UniProtKB-KW"/>
</dbReference>
<dbReference type="PANTHER" id="PTHR13778">
    <property type="entry name" value="GLYCOSYLTRANSFERASE 8 DOMAIN-CONTAINING PROTEIN"/>
    <property type="match status" value="1"/>
</dbReference>
<sequence length="335" mass="39279">MDSKHLTHMIERHETVVDTLQVAPEHVCHIAFGIDNTYARGMGITLFSLLENNPGISFHIHLFTTGLNDSNRKKLLTLTARRSIALSFHIYNSSYFDRMPSTGRYAKTIYYRLFMPLLLREMTSRFIYLDADILCVGSIEPLLALAFDDKTICAVNDNKHARNRLCSELNLASGNYFNSGFLYINIPQWLERNTTERLISTLEAKGDSFRFPDQDVLNLVLENEVRLLPKKYNFIYDIIAKKVNYRPDIPEDTVLIHFTGKCKPWHLWASSPLADLYYSYYQRTPWQTQPLDTPVRHKEMKRYAYVLWFQKRYSYSLLWLMKYIKNKFFHAGAAK</sequence>
<reference evidence="10 11" key="1">
    <citation type="submission" date="2019-03" db="EMBL/GenBank/DDBJ databases">
        <title>Genomic Encyclopedia of Type Strains, Phase IV (KMG-IV): sequencing the most valuable type-strain genomes for metagenomic binning, comparative biology and taxonomic classification.</title>
        <authorList>
            <person name="Goeker M."/>
        </authorList>
    </citation>
    <scope>NUCLEOTIDE SEQUENCE [LARGE SCALE GENOMIC DNA]</scope>
    <source>
        <strain evidence="10 11">DSM 19580</strain>
    </source>
</reference>
<evidence type="ECO:0000256" key="6">
    <source>
        <dbReference type="ARBA" id="ARBA00022723"/>
    </source>
</evidence>
<evidence type="ECO:0000256" key="5">
    <source>
        <dbReference type="ARBA" id="ARBA00022679"/>
    </source>
</evidence>
<feature type="domain" description="Glycosyl transferase family 8 C-terminal" evidence="9">
    <location>
        <begin position="272"/>
        <end position="327"/>
    </location>
</feature>
<organism evidence="10 11">
    <name type="scientific">Biostraticola tofi</name>
    <dbReference type="NCBI Taxonomy" id="466109"/>
    <lineage>
        <taxon>Bacteria</taxon>
        <taxon>Pseudomonadati</taxon>
        <taxon>Pseudomonadota</taxon>
        <taxon>Gammaproteobacteria</taxon>
        <taxon>Enterobacterales</taxon>
        <taxon>Bruguierivoracaceae</taxon>
        <taxon>Biostraticola</taxon>
    </lineage>
</organism>
<dbReference type="InterPro" id="IPR029044">
    <property type="entry name" value="Nucleotide-diphossugar_trans"/>
</dbReference>
<accession>A0A4V2W3V8</accession>
<dbReference type="Pfam" id="PF01501">
    <property type="entry name" value="Glyco_transf_8"/>
    <property type="match status" value="1"/>
</dbReference>
<dbReference type="RefSeq" id="WP_131866685.1">
    <property type="nucleotide sequence ID" value="NZ_SMCR01000009.1"/>
</dbReference>
<evidence type="ECO:0000256" key="7">
    <source>
        <dbReference type="ARBA" id="ARBA00022842"/>
    </source>
</evidence>
<dbReference type="GO" id="GO:0008918">
    <property type="term" value="F:lipopolysaccharide 3-alpha-galactosyltransferase activity"/>
    <property type="evidence" value="ECO:0007669"/>
    <property type="project" value="InterPro"/>
</dbReference>
<proteinExistence type="inferred from homology"/>
<dbReference type="Pfam" id="PF08437">
    <property type="entry name" value="Glyco_transf_8C"/>
    <property type="match status" value="1"/>
</dbReference>
<keyword evidence="8" id="KW-0448">Lipopolysaccharide biosynthesis</keyword>
<dbReference type="SUPFAM" id="SSF53448">
    <property type="entry name" value="Nucleotide-diphospho-sugar transferases"/>
    <property type="match status" value="1"/>
</dbReference>
<comment type="similarity">
    <text evidence="3">Belongs to the glycosyltransferase 8 family.</text>
</comment>
<comment type="pathway">
    <text evidence="2">Bacterial outer membrane biogenesis; LPS core biosynthesis.</text>
</comment>
<evidence type="ECO:0000256" key="3">
    <source>
        <dbReference type="ARBA" id="ARBA00006351"/>
    </source>
</evidence>
<dbReference type="InterPro" id="IPR050748">
    <property type="entry name" value="Glycosyltrans_8_dom-fam"/>
</dbReference>
<dbReference type="OrthoDB" id="9807549at2"/>
<dbReference type="PANTHER" id="PTHR13778:SF47">
    <property type="entry name" value="LIPOPOLYSACCHARIDE 1,3-GALACTOSYLTRANSFERASE"/>
    <property type="match status" value="1"/>
</dbReference>
<keyword evidence="6" id="KW-0479">Metal-binding</keyword>